<reference evidence="4 5" key="1">
    <citation type="submission" date="2020-04" db="EMBL/GenBank/DDBJ databases">
        <title>Perkinsus olseni comparative genomics.</title>
        <authorList>
            <person name="Bogema D.R."/>
        </authorList>
    </citation>
    <scope>NUCLEOTIDE SEQUENCE [LARGE SCALE GENOMIC DNA]</scope>
    <source>
        <strain evidence="4">ATCC PRA-31</strain>
    </source>
</reference>
<evidence type="ECO:0000256" key="1">
    <source>
        <dbReference type="PROSITE-ProRule" id="PRU00723"/>
    </source>
</evidence>
<sequence length="864" mass="95605">MALESTSVPTEALNMAENHGLTDDSTTTELLQLLQLPTASCLLYLERSELGTIMTQQEVDIPTKVKYRQLYQNLRSQLRQAQSVSLARTSTTSIPSSTFTSSTKSTVTSTLPLTHADTLNDKITNLSFWGIKPTTTTIASTTHTTTSPTTSHTQLLTSISNLRLPDGREFLGFKDGRAINYVIMVARQECRQNALSAHGCYLYLCRCLGQGPKLKLMDHLERALPPEAFMSNYELMFTTALEFLQAHFATTNDHDRITRHLSAIKMASKSVSVHDYLDTLESSISMANSVGLYLHASQVLDYFKRGLTPHLRKVCNQQYSNIRDVTELAMALQYYQEANPPPTTAITTPTATTTSTTTSNSTTSTSSVAPIQSTNPTTTRLQRIEDPEVIKLCKEKRICMAYLARQSCKNGDSCPYKHTTEVSRMTAPTTPTTTPNADSVTILNCPACEGFTIVPDTGSTMSLISKKLADFIVKTVEGAQLLSFHATFDSATEAKSFSCDYCLQVDLPVYDGNATHILPWRPAVLQTPLIHSDALLGMDALRFDRQGLLLRFKDGEDALASLFFRSVPPQISTGSVPSSLSPVTCELPRSNSAASPSETSHSPIPTTSTTPLPTASVAPPCELLPPASTTAPNNAVKIKRKGDVDYNVKEALTTPPTFPPLDDGFVIDQHVYSNQWCRILTIKDEDNNKQFMVDYSNELLQLALQNQPPEATKVHYRLLKSDGRVRREAEARFDDLLNTNKVVATPAHSVNNYASPWYPVEGRKRCRPVVPSICSNQLLRQVQRHYPIRDCQSKISRILNKYRSAKTASLLDVKDSYRSIRLGKNAQLLSQVHVRGSTLTYLYMLDGSSINAKVLEWCVNHLHG</sequence>
<accession>A0A7J6M3Q5</accession>
<feature type="compositionally biased region" description="Polar residues" evidence="2">
    <location>
        <begin position="368"/>
        <end position="377"/>
    </location>
</feature>
<dbReference type="AlphaFoldDB" id="A0A7J6M3Q5"/>
<dbReference type="Pfam" id="PF00642">
    <property type="entry name" value="zf-CCCH"/>
    <property type="match status" value="1"/>
</dbReference>
<evidence type="ECO:0000313" key="5">
    <source>
        <dbReference type="Proteomes" id="UP000572268"/>
    </source>
</evidence>
<name>A0A7J6M3Q5_PEROL</name>
<dbReference type="InterPro" id="IPR000571">
    <property type="entry name" value="Znf_CCCH"/>
</dbReference>
<gene>
    <name evidence="4" type="ORF">FOL46_003497</name>
</gene>
<keyword evidence="1" id="KW-0862">Zinc</keyword>
<proteinExistence type="predicted"/>
<feature type="compositionally biased region" description="Low complexity" evidence="2">
    <location>
        <begin position="595"/>
        <end position="620"/>
    </location>
</feature>
<feature type="region of interest" description="Disordered" evidence="2">
    <location>
        <begin position="340"/>
        <end position="377"/>
    </location>
</feature>
<protein>
    <recommendedName>
        <fullName evidence="3">C3H1-type domain-containing protein</fullName>
    </recommendedName>
</protein>
<keyword evidence="1" id="KW-0863">Zinc-finger</keyword>
<comment type="caution">
    <text evidence="4">The sequence shown here is derived from an EMBL/GenBank/DDBJ whole genome shotgun (WGS) entry which is preliminary data.</text>
</comment>
<evidence type="ECO:0000256" key="2">
    <source>
        <dbReference type="SAM" id="MobiDB-lite"/>
    </source>
</evidence>
<dbReference type="PROSITE" id="PS50103">
    <property type="entry name" value="ZF_C3H1"/>
    <property type="match status" value="1"/>
</dbReference>
<evidence type="ECO:0000313" key="4">
    <source>
        <dbReference type="EMBL" id="KAF4665731.1"/>
    </source>
</evidence>
<feature type="region of interest" description="Disordered" evidence="2">
    <location>
        <begin position="572"/>
        <end position="634"/>
    </location>
</feature>
<dbReference type="EMBL" id="JABANN010000224">
    <property type="protein sequence ID" value="KAF4665731.1"/>
    <property type="molecule type" value="Genomic_DNA"/>
</dbReference>
<dbReference type="GO" id="GO:0008270">
    <property type="term" value="F:zinc ion binding"/>
    <property type="evidence" value="ECO:0007669"/>
    <property type="project" value="UniProtKB-KW"/>
</dbReference>
<organism evidence="4 5">
    <name type="scientific">Perkinsus olseni</name>
    <name type="common">Perkinsus atlanticus</name>
    <dbReference type="NCBI Taxonomy" id="32597"/>
    <lineage>
        <taxon>Eukaryota</taxon>
        <taxon>Sar</taxon>
        <taxon>Alveolata</taxon>
        <taxon>Perkinsozoa</taxon>
        <taxon>Perkinsea</taxon>
        <taxon>Perkinsida</taxon>
        <taxon>Perkinsidae</taxon>
        <taxon>Perkinsus</taxon>
    </lineage>
</organism>
<keyword evidence="1" id="KW-0479">Metal-binding</keyword>
<dbReference type="Proteomes" id="UP000572268">
    <property type="component" value="Unassembled WGS sequence"/>
</dbReference>
<dbReference type="SMART" id="SM00356">
    <property type="entry name" value="ZnF_C3H1"/>
    <property type="match status" value="1"/>
</dbReference>
<feature type="compositionally biased region" description="Polar residues" evidence="2">
    <location>
        <begin position="572"/>
        <end position="582"/>
    </location>
</feature>
<feature type="compositionally biased region" description="Low complexity" evidence="2">
    <location>
        <begin position="344"/>
        <end position="367"/>
    </location>
</feature>
<feature type="domain" description="C3H1-type" evidence="3">
    <location>
        <begin position="394"/>
        <end position="421"/>
    </location>
</feature>
<feature type="zinc finger region" description="C3H1-type" evidence="1">
    <location>
        <begin position="394"/>
        <end position="421"/>
    </location>
</feature>
<evidence type="ECO:0000259" key="3">
    <source>
        <dbReference type="PROSITE" id="PS50103"/>
    </source>
</evidence>